<dbReference type="InterPro" id="IPR050210">
    <property type="entry name" value="tRNA_Adenine-N(6)_MTase"/>
</dbReference>
<dbReference type="PANTHER" id="PTHR47739:SF1">
    <property type="entry name" value="TRNA1(VAL) (ADENINE(37)-N6)-METHYLTRANSFERASE"/>
    <property type="match status" value="1"/>
</dbReference>
<dbReference type="PROSITE" id="PS00092">
    <property type="entry name" value="N6_MTASE"/>
    <property type="match status" value="1"/>
</dbReference>
<dbReference type="Pfam" id="PF05175">
    <property type="entry name" value="MTS"/>
    <property type="match status" value="1"/>
</dbReference>
<keyword evidence="1 6" id="KW-0963">Cytoplasm</keyword>
<dbReference type="AlphaFoldDB" id="A0A1A9I2J4"/>
<dbReference type="HAMAP" id="MF_01872">
    <property type="entry name" value="tRNA_methyltr_YfiC"/>
    <property type="match status" value="1"/>
</dbReference>
<dbReference type="GO" id="GO:0003676">
    <property type="term" value="F:nucleic acid binding"/>
    <property type="evidence" value="ECO:0007669"/>
    <property type="project" value="InterPro"/>
</dbReference>
<gene>
    <name evidence="8" type="ORF">A8C56_12865</name>
</gene>
<comment type="function">
    <text evidence="6">Specifically methylates the adenine in position 37 of tRNA(1)(Val) (anticodon cmo5UAC).</text>
</comment>
<keyword evidence="2 6" id="KW-0489">Methyltransferase</keyword>
<dbReference type="Gene3D" id="3.40.50.150">
    <property type="entry name" value="Vaccinia Virus protein VP39"/>
    <property type="match status" value="1"/>
</dbReference>
<dbReference type="InterPro" id="IPR007848">
    <property type="entry name" value="Small_mtfrase_dom"/>
</dbReference>
<feature type="domain" description="Methyltransferase small" evidence="7">
    <location>
        <begin position="41"/>
        <end position="130"/>
    </location>
</feature>
<evidence type="ECO:0000256" key="3">
    <source>
        <dbReference type="ARBA" id="ARBA00022679"/>
    </source>
</evidence>
<dbReference type="InterPro" id="IPR029063">
    <property type="entry name" value="SAM-dependent_MTases_sf"/>
</dbReference>
<comment type="similarity">
    <text evidence="6">Belongs to the methyltransferase superfamily. tRNA (adenine-N(6)-)-methyltransferase family.</text>
</comment>
<keyword evidence="9" id="KW-1185">Reference proteome</keyword>
<dbReference type="OrthoDB" id="5383291at2"/>
<comment type="subcellular location">
    <subcellularLocation>
        <location evidence="6">Cytoplasm</location>
    </subcellularLocation>
</comment>
<protein>
    <recommendedName>
        <fullName evidence="6">tRNA1(Val) (adenine(37)-N6)-methyltransferase</fullName>
        <ecNumber evidence="6">2.1.1.223</ecNumber>
    </recommendedName>
    <alternativeName>
        <fullName evidence="6">tRNA m6A37 methyltransferase</fullName>
    </alternativeName>
</protein>
<dbReference type="InterPro" id="IPR022882">
    <property type="entry name" value="tRNA_adenine-N6_MeTrfase"/>
</dbReference>
<evidence type="ECO:0000313" key="8">
    <source>
        <dbReference type="EMBL" id="ANH81753.1"/>
    </source>
</evidence>
<dbReference type="GO" id="GO:0016430">
    <property type="term" value="F:tRNA (adenine-N6)-methyltransferase activity"/>
    <property type="evidence" value="ECO:0007669"/>
    <property type="project" value="UniProtKB-UniRule"/>
</dbReference>
<dbReference type="EC" id="2.1.1.223" evidence="6"/>
<evidence type="ECO:0000256" key="4">
    <source>
        <dbReference type="ARBA" id="ARBA00022691"/>
    </source>
</evidence>
<dbReference type="EMBL" id="CP015772">
    <property type="protein sequence ID" value="ANH81753.1"/>
    <property type="molecule type" value="Genomic_DNA"/>
</dbReference>
<name>A0A1A9I2J4_9BACT</name>
<dbReference type="GO" id="GO:0008033">
    <property type="term" value="P:tRNA processing"/>
    <property type="evidence" value="ECO:0007669"/>
    <property type="project" value="UniProtKB-UniRule"/>
</dbReference>
<evidence type="ECO:0000256" key="1">
    <source>
        <dbReference type="ARBA" id="ARBA00022490"/>
    </source>
</evidence>
<dbReference type="Proteomes" id="UP000077667">
    <property type="component" value="Chromosome"/>
</dbReference>
<dbReference type="PANTHER" id="PTHR47739">
    <property type="entry name" value="TRNA1(VAL) (ADENINE(37)-N6)-METHYLTRANSFERASE"/>
    <property type="match status" value="1"/>
</dbReference>
<dbReference type="STRING" id="1176587.A8C56_12865"/>
<keyword evidence="3 6" id="KW-0808">Transferase</keyword>
<sequence length="236" mass="26413">MPNSYFQFKQFVVHQEGCSMKVTTDACLFGAWTARQLTGKYERILDIGTGTGLLSLMMAQSNTAPIDAIEIQKTDFTRALANVKASPWSQQIKVLYGDVLEYGFDTRYDVIVSNPPFYEADLKGTSAGRNIAHHDEGLSLHDLAGALKKQLQFGGLFFLLFPAKREAELADELGQCGLFINRICFVQQTAAHSPFRIMVKGSFTKVPAVKQRILIRSGKEYSPEFTALLKPYYLHM</sequence>
<evidence type="ECO:0000256" key="5">
    <source>
        <dbReference type="ARBA" id="ARBA00022694"/>
    </source>
</evidence>
<evidence type="ECO:0000256" key="2">
    <source>
        <dbReference type="ARBA" id="ARBA00022603"/>
    </source>
</evidence>
<accession>A0A1A9I2J4</accession>
<keyword evidence="5 6" id="KW-0819">tRNA processing</keyword>
<dbReference type="SUPFAM" id="SSF53335">
    <property type="entry name" value="S-adenosyl-L-methionine-dependent methyltransferases"/>
    <property type="match status" value="1"/>
</dbReference>
<dbReference type="GO" id="GO:0032259">
    <property type="term" value="P:methylation"/>
    <property type="evidence" value="ECO:0007669"/>
    <property type="project" value="UniProtKB-KW"/>
</dbReference>
<evidence type="ECO:0000256" key="6">
    <source>
        <dbReference type="HAMAP-Rule" id="MF_01872"/>
    </source>
</evidence>
<dbReference type="GO" id="GO:0005737">
    <property type="term" value="C:cytoplasm"/>
    <property type="evidence" value="ECO:0007669"/>
    <property type="project" value="UniProtKB-SubCell"/>
</dbReference>
<evidence type="ECO:0000313" key="9">
    <source>
        <dbReference type="Proteomes" id="UP000077667"/>
    </source>
</evidence>
<dbReference type="CDD" id="cd02440">
    <property type="entry name" value="AdoMet_MTases"/>
    <property type="match status" value="1"/>
</dbReference>
<comment type="catalytic activity">
    <reaction evidence="6">
        <text>adenosine(37) in tRNA1(Val) + S-adenosyl-L-methionine = N(6)-methyladenosine(37) in tRNA1(Val) + S-adenosyl-L-homocysteine + H(+)</text>
        <dbReference type="Rhea" id="RHEA:43160"/>
        <dbReference type="Rhea" id="RHEA-COMP:10369"/>
        <dbReference type="Rhea" id="RHEA-COMP:10370"/>
        <dbReference type="ChEBI" id="CHEBI:15378"/>
        <dbReference type="ChEBI" id="CHEBI:57856"/>
        <dbReference type="ChEBI" id="CHEBI:59789"/>
        <dbReference type="ChEBI" id="CHEBI:74411"/>
        <dbReference type="ChEBI" id="CHEBI:74449"/>
        <dbReference type="EC" id="2.1.1.223"/>
    </reaction>
</comment>
<keyword evidence="4 6" id="KW-0949">S-adenosyl-L-methionine</keyword>
<dbReference type="RefSeq" id="WP_067756663.1">
    <property type="nucleotide sequence ID" value="NZ_CP015772.1"/>
</dbReference>
<evidence type="ECO:0000259" key="7">
    <source>
        <dbReference type="Pfam" id="PF05175"/>
    </source>
</evidence>
<organism evidence="8 9">
    <name type="scientific">Niabella ginsenosidivorans</name>
    <dbReference type="NCBI Taxonomy" id="1176587"/>
    <lineage>
        <taxon>Bacteria</taxon>
        <taxon>Pseudomonadati</taxon>
        <taxon>Bacteroidota</taxon>
        <taxon>Chitinophagia</taxon>
        <taxon>Chitinophagales</taxon>
        <taxon>Chitinophagaceae</taxon>
        <taxon>Niabella</taxon>
    </lineage>
</organism>
<dbReference type="KEGG" id="nia:A8C56_12865"/>
<reference evidence="8 9" key="1">
    <citation type="submission" date="2016-05" db="EMBL/GenBank/DDBJ databases">
        <title>Niabella ginsenosidivorans BS26 whole genome sequencing.</title>
        <authorList>
            <person name="Im W.T."/>
            <person name="Siddiqi M.Z."/>
        </authorList>
    </citation>
    <scope>NUCLEOTIDE SEQUENCE [LARGE SCALE GENOMIC DNA]</scope>
    <source>
        <strain evidence="8 9">BS26</strain>
    </source>
</reference>
<proteinExistence type="inferred from homology"/>
<dbReference type="InterPro" id="IPR002052">
    <property type="entry name" value="DNA_methylase_N6_adenine_CS"/>
</dbReference>